<evidence type="ECO:0000313" key="6">
    <source>
        <dbReference type="EMBL" id="GAA1911629.1"/>
    </source>
</evidence>
<comment type="caution">
    <text evidence="6">The sequence shown here is derived from an EMBL/GenBank/DDBJ whole genome shotgun (WGS) entry which is preliminary data.</text>
</comment>
<name>A0ABP5AFG8_9MICC</name>
<dbReference type="SUPFAM" id="SSF55811">
    <property type="entry name" value="Nudix"/>
    <property type="match status" value="1"/>
</dbReference>
<dbReference type="Proteomes" id="UP001500784">
    <property type="component" value="Unassembled WGS sequence"/>
</dbReference>
<accession>A0ABP5AFG8</accession>
<dbReference type="EMBL" id="BAAALV010000002">
    <property type="protein sequence ID" value="GAA1911629.1"/>
    <property type="molecule type" value="Genomic_DNA"/>
</dbReference>
<feature type="region of interest" description="Disordered" evidence="4">
    <location>
        <begin position="1"/>
        <end position="24"/>
    </location>
</feature>
<organism evidence="6 7">
    <name type="scientific">Arthrobacter gandavensis</name>
    <dbReference type="NCBI Taxonomy" id="169960"/>
    <lineage>
        <taxon>Bacteria</taxon>
        <taxon>Bacillati</taxon>
        <taxon>Actinomycetota</taxon>
        <taxon>Actinomycetes</taxon>
        <taxon>Micrococcales</taxon>
        <taxon>Micrococcaceae</taxon>
        <taxon>Arthrobacter</taxon>
    </lineage>
</organism>
<evidence type="ECO:0000256" key="3">
    <source>
        <dbReference type="RuleBase" id="RU003476"/>
    </source>
</evidence>
<evidence type="ECO:0000256" key="1">
    <source>
        <dbReference type="ARBA" id="ARBA00005582"/>
    </source>
</evidence>
<reference evidence="7" key="1">
    <citation type="journal article" date="2019" name="Int. J. Syst. Evol. Microbiol.">
        <title>The Global Catalogue of Microorganisms (GCM) 10K type strain sequencing project: providing services to taxonomists for standard genome sequencing and annotation.</title>
        <authorList>
            <consortium name="The Broad Institute Genomics Platform"/>
            <consortium name="The Broad Institute Genome Sequencing Center for Infectious Disease"/>
            <person name="Wu L."/>
            <person name="Ma J."/>
        </authorList>
    </citation>
    <scope>NUCLEOTIDE SEQUENCE [LARGE SCALE GENOMIC DNA]</scope>
    <source>
        <strain evidence="7">JCM 13316</strain>
    </source>
</reference>
<gene>
    <name evidence="6" type="ORF">GCM10009688_15750</name>
</gene>
<dbReference type="PRINTS" id="PR00502">
    <property type="entry name" value="NUDIXFAMILY"/>
</dbReference>
<feature type="compositionally biased region" description="Basic and acidic residues" evidence="4">
    <location>
        <begin position="1"/>
        <end position="23"/>
    </location>
</feature>
<feature type="domain" description="Nudix hydrolase" evidence="5">
    <location>
        <begin position="44"/>
        <end position="171"/>
    </location>
</feature>
<proteinExistence type="inferred from homology"/>
<sequence>MHTEEPAAERLPLDTPGDGRDTPEDTAALLLNGKATALDLAGDPKVVAAGALCWRVRGDQLEVLLIHRPRYDDWSWPKGKLDSGETIPECAVREVKEEIGLDIRLGIALPETRYPVSSGIKAVHYWAANGTNAKPRPDGKEVDGVRWCPPEEAAALLTNPTDRLPLEALVTAHQDGDLDTWPLIIVRHAKAKPRSSWARAEGDRPLAATGQRQAKAVSRLLQAWHPDRVVSSPWLRCVQTMGPYVNTRKPKFKTVDALTEHNAKRKPGKARLAVDNLFEKARPVALCTHRPVLPLVFGVLAEQMEDWMAALLPDKDPYLAPGEVVVCQVSRRNPRRIISLERYRPFDD</sequence>
<dbReference type="Gene3D" id="3.40.50.1240">
    <property type="entry name" value="Phosphoglycerate mutase-like"/>
    <property type="match status" value="1"/>
</dbReference>
<protein>
    <submittedName>
        <fullName evidence="6">NUDIX hydrolase</fullName>
    </submittedName>
</protein>
<dbReference type="Pfam" id="PF00300">
    <property type="entry name" value="His_Phos_1"/>
    <property type="match status" value="1"/>
</dbReference>
<dbReference type="PROSITE" id="PS51462">
    <property type="entry name" value="NUDIX"/>
    <property type="match status" value="1"/>
</dbReference>
<dbReference type="InterPro" id="IPR051325">
    <property type="entry name" value="Nudix_hydrolase_domain"/>
</dbReference>
<keyword evidence="7" id="KW-1185">Reference proteome</keyword>
<evidence type="ECO:0000256" key="4">
    <source>
        <dbReference type="SAM" id="MobiDB-lite"/>
    </source>
</evidence>
<dbReference type="InterPro" id="IPR013078">
    <property type="entry name" value="His_Pase_superF_clade-1"/>
</dbReference>
<dbReference type="Pfam" id="PF00293">
    <property type="entry name" value="NUDIX"/>
    <property type="match status" value="1"/>
</dbReference>
<dbReference type="PANTHER" id="PTHR21340:SF0">
    <property type="entry name" value="BIS(5'-NUCLEOSYL)-TETRAPHOSPHATASE [ASYMMETRICAL]"/>
    <property type="match status" value="1"/>
</dbReference>
<dbReference type="InterPro" id="IPR020084">
    <property type="entry name" value="NUDIX_hydrolase_CS"/>
</dbReference>
<dbReference type="InterPro" id="IPR020476">
    <property type="entry name" value="Nudix_hydrolase"/>
</dbReference>
<dbReference type="InterPro" id="IPR029033">
    <property type="entry name" value="His_PPase_superfam"/>
</dbReference>
<evidence type="ECO:0000256" key="2">
    <source>
        <dbReference type="ARBA" id="ARBA00022801"/>
    </source>
</evidence>
<dbReference type="PROSITE" id="PS00893">
    <property type="entry name" value="NUDIX_BOX"/>
    <property type="match status" value="1"/>
</dbReference>
<dbReference type="CDD" id="cd03673">
    <property type="entry name" value="NUDIX_Ap6A_hydrolase"/>
    <property type="match status" value="1"/>
</dbReference>
<dbReference type="SMART" id="SM00855">
    <property type="entry name" value="PGAM"/>
    <property type="match status" value="1"/>
</dbReference>
<dbReference type="PANTHER" id="PTHR21340">
    <property type="entry name" value="DIADENOSINE 5,5-P1,P4-TETRAPHOSPHATE PYROPHOSPHOHYDROLASE MUTT"/>
    <property type="match status" value="1"/>
</dbReference>
<dbReference type="InterPro" id="IPR000086">
    <property type="entry name" value="NUDIX_hydrolase_dom"/>
</dbReference>
<dbReference type="GO" id="GO:0016787">
    <property type="term" value="F:hydrolase activity"/>
    <property type="evidence" value="ECO:0007669"/>
    <property type="project" value="UniProtKB-KW"/>
</dbReference>
<dbReference type="CDD" id="cd07067">
    <property type="entry name" value="HP_PGM_like"/>
    <property type="match status" value="1"/>
</dbReference>
<dbReference type="InterPro" id="IPR015797">
    <property type="entry name" value="NUDIX_hydrolase-like_dom_sf"/>
</dbReference>
<dbReference type="Gene3D" id="3.90.79.10">
    <property type="entry name" value="Nucleoside Triphosphate Pyrophosphohydrolase"/>
    <property type="match status" value="1"/>
</dbReference>
<comment type="similarity">
    <text evidence="1 3">Belongs to the Nudix hydrolase family.</text>
</comment>
<evidence type="ECO:0000259" key="5">
    <source>
        <dbReference type="PROSITE" id="PS51462"/>
    </source>
</evidence>
<evidence type="ECO:0000313" key="7">
    <source>
        <dbReference type="Proteomes" id="UP001500784"/>
    </source>
</evidence>
<keyword evidence="2 3" id="KW-0378">Hydrolase</keyword>
<dbReference type="SUPFAM" id="SSF53254">
    <property type="entry name" value="Phosphoglycerate mutase-like"/>
    <property type="match status" value="1"/>
</dbReference>